<evidence type="ECO:0000313" key="8">
    <source>
        <dbReference type="EMBL" id="KAA0676965.1"/>
    </source>
</evidence>
<protein>
    <recommendedName>
        <fullName evidence="10">Integrase</fullName>
    </recommendedName>
</protein>
<name>A0A9W7KPI4_9PROT</name>
<evidence type="ECO:0008006" key="10">
    <source>
        <dbReference type="Google" id="ProtNLM"/>
    </source>
</evidence>
<keyword evidence="3" id="KW-0233">DNA recombination</keyword>
<dbReference type="InterPro" id="IPR052925">
    <property type="entry name" value="Phage_Integrase-like_Recomb"/>
</dbReference>
<dbReference type="InterPro" id="IPR011010">
    <property type="entry name" value="DNA_brk_join_enz"/>
</dbReference>
<keyword evidence="9" id="KW-1185">Reference proteome</keyword>
<gene>
    <name evidence="8" type="ORF">DS843_25140</name>
</gene>
<dbReference type="Proteomes" id="UP000480854">
    <property type="component" value="Unassembled WGS sequence"/>
</dbReference>
<dbReference type="GO" id="GO:0003677">
    <property type="term" value="F:DNA binding"/>
    <property type="evidence" value="ECO:0007669"/>
    <property type="project" value="UniProtKB-UniRule"/>
</dbReference>
<dbReference type="InterPro" id="IPR044068">
    <property type="entry name" value="CB"/>
</dbReference>
<reference evidence="8 9" key="1">
    <citation type="submission" date="2018-07" db="EMBL/GenBank/DDBJ databases">
        <title>Genome sequence of Azospirillum sp. ATCC 49961.</title>
        <authorList>
            <person name="Sant'Anna F.H."/>
            <person name="Baldani J.I."/>
            <person name="Zilli J.E."/>
            <person name="Reis V.M."/>
            <person name="Hartmann A."/>
            <person name="Cruz L."/>
            <person name="de Souza E.M."/>
            <person name="de Oliveira Pedrosa F."/>
            <person name="Passaglia L.M.P."/>
        </authorList>
    </citation>
    <scope>NUCLEOTIDE SEQUENCE [LARGE SCALE GENOMIC DNA]</scope>
    <source>
        <strain evidence="8 9">ATCC 49961</strain>
    </source>
</reference>
<dbReference type="PROSITE" id="PS51898">
    <property type="entry name" value="TYR_RECOMBINASE"/>
    <property type="match status" value="1"/>
</dbReference>
<feature type="domain" description="Core-binding (CB)" evidence="7">
    <location>
        <begin position="25"/>
        <end position="105"/>
    </location>
</feature>
<dbReference type="InterPro" id="IPR010998">
    <property type="entry name" value="Integrase_recombinase_N"/>
</dbReference>
<evidence type="ECO:0000313" key="9">
    <source>
        <dbReference type="Proteomes" id="UP000480854"/>
    </source>
</evidence>
<dbReference type="PANTHER" id="PTHR34605:SF4">
    <property type="entry name" value="DNA ADENINE METHYLTRANSFERASE"/>
    <property type="match status" value="1"/>
</dbReference>
<evidence type="ECO:0000256" key="1">
    <source>
        <dbReference type="ARBA" id="ARBA00022908"/>
    </source>
</evidence>
<evidence type="ECO:0000259" key="6">
    <source>
        <dbReference type="PROSITE" id="PS51898"/>
    </source>
</evidence>
<dbReference type="SUPFAM" id="SSF47823">
    <property type="entry name" value="lambda integrase-like, N-terminal domain"/>
    <property type="match status" value="1"/>
</dbReference>
<dbReference type="GO" id="GO:0006310">
    <property type="term" value="P:DNA recombination"/>
    <property type="evidence" value="ECO:0007669"/>
    <property type="project" value="UniProtKB-KW"/>
</dbReference>
<evidence type="ECO:0000256" key="4">
    <source>
        <dbReference type="PROSITE-ProRule" id="PRU01248"/>
    </source>
</evidence>
<feature type="domain" description="Tyr recombinase" evidence="6">
    <location>
        <begin position="201"/>
        <end position="424"/>
    </location>
</feature>
<feature type="region of interest" description="Disordered" evidence="5">
    <location>
        <begin position="156"/>
        <end position="212"/>
    </location>
</feature>
<dbReference type="InterPro" id="IPR002104">
    <property type="entry name" value="Integrase_catalytic"/>
</dbReference>
<dbReference type="SUPFAM" id="SSF56349">
    <property type="entry name" value="DNA breaking-rejoining enzymes"/>
    <property type="match status" value="1"/>
</dbReference>
<dbReference type="PANTHER" id="PTHR34605">
    <property type="entry name" value="PHAGE_INTEGRASE DOMAIN-CONTAINING PROTEIN"/>
    <property type="match status" value="1"/>
</dbReference>
<dbReference type="Gene3D" id="1.10.443.10">
    <property type="entry name" value="Intergrase catalytic core"/>
    <property type="match status" value="1"/>
</dbReference>
<evidence type="ECO:0000256" key="5">
    <source>
        <dbReference type="SAM" id="MobiDB-lite"/>
    </source>
</evidence>
<comment type="caution">
    <text evidence="8">The sequence shown here is derived from an EMBL/GenBank/DDBJ whole genome shotgun (WGS) entry which is preliminary data.</text>
</comment>
<dbReference type="InterPro" id="IPR013762">
    <property type="entry name" value="Integrase-like_cat_sf"/>
</dbReference>
<evidence type="ECO:0000259" key="7">
    <source>
        <dbReference type="PROSITE" id="PS51900"/>
    </source>
</evidence>
<proteinExistence type="predicted"/>
<keyword evidence="2 4" id="KW-0238">DNA-binding</keyword>
<keyword evidence="1" id="KW-0229">DNA integration</keyword>
<dbReference type="Gene3D" id="1.10.150.130">
    <property type="match status" value="1"/>
</dbReference>
<dbReference type="GO" id="GO:0015074">
    <property type="term" value="P:DNA integration"/>
    <property type="evidence" value="ECO:0007669"/>
    <property type="project" value="UniProtKB-KW"/>
</dbReference>
<dbReference type="PROSITE" id="PS51900">
    <property type="entry name" value="CB"/>
    <property type="match status" value="1"/>
</dbReference>
<accession>A0A9W7KPI4</accession>
<organism evidence="8 9">
    <name type="scientific">Roseomonas genomospecies 6</name>
    <dbReference type="NCBI Taxonomy" id="214106"/>
    <lineage>
        <taxon>Bacteria</taxon>
        <taxon>Pseudomonadati</taxon>
        <taxon>Pseudomonadota</taxon>
        <taxon>Alphaproteobacteria</taxon>
        <taxon>Acetobacterales</taxon>
        <taxon>Roseomonadaceae</taxon>
        <taxon>Roseomonas</taxon>
    </lineage>
</organism>
<dbReference type="AlphaFoldDB" id="A0A9W7KPI4"/>
<evidence type="ECO:0000256" key="2">
    <source>
        <dbReference type="ARBA" id="ARBA00023125"/>
    </source>
</evidence>
<evidence type="ECO:0000256" key="3">
    <source>
        <dbReference type="ARBA" id="ARBA00023172"/>
    </source>
</evidence>
<sequence length="424" mass="47019">MDDRTPPLPALPASGGALSVERRKETLKAAALKLHAASRASSTLSAYRRAWALFDAWCEEMGETALPCAVETLAMYLAELAERGLSPSRIGVVRAAIRWRHQQAGLADDDPTGHAAIEELMAGVRRSYTSTENPELRRAREERQRTLLARAAERHRAREEIVQGKRPAPKARRYRPEEEKPRRTAPLGPRLSSQRRELLGPLPSRGGAERAPSDLERLVGAIRLDADAAADLKPWEREALELTLLRDRALLLLGWAGAFRRSELVGIERHHLEIDPAGHGLTVFLPTSKADQFGKGASVAIWRADRLPELCPVRAVQEWLNRSGIGIAGGPVFRKIERNGSLALKALHATAVTRIVKTWAAAAGLPVSEIGPHSLRSGYITTSMYHDKNPTRVMQHSRHASFDAFRKYARKADLWRQHPSEGVY</sequence>
<dbReference type="EMBL" id="QOKW01000028">
    <property type="protein sequence ID" value="KAA0676965.1"/>
    <property type="molecule type" value="Genomic_DNA"/>
</dbReference>